<dbReference type="RefSeq" id="WP_125407587.1">
    <property type="nucleotide sequence ID" value="NZ_JBEHHI010000001.1"/>
</dbReference>
<keyword evidence="3" id="KW-1185">Reference proteome</keyword>
<keyword evidence="1" id="KW-1133">Transmembrane helix</keyword>
<sequence length="208" mass="24512">MVYVKWTFYLLIGVLVFSFFHYTLPQHDVVRITNTEVRRVDFGDYPIFWSDAAPGTEQGGTNRDVRFIETFRPNGKPSIYRNEDTGWSWPPYFKVDSSDLQAEAGNLVSTKDNPEWVVITHYGWRVQYLSTYPNAVTIKPVAGPDVRIIPWVNIIILSVLGLIALWLWRLWSRFHENRIEPLLENAEEAWENVDQRAEGFFQRLFRRR</sequence>
<comment type="caution">
    <text evidence="2">The sequence shown here is derived from an EMBL/GenBank/DDBJ whole genome shotgun (WGS) entry which is preliminary data.</text>
</comment>
<feature type="transmembrane region" description="Helical" evidence="1">
    <location>
        <begin position="148"/>
        <end position="168"/>
    </location>
</feature>
<keyword evidence="1" id="KW-0812">Transmembrane</keyword>
<dbReference type="Pfam" id="PF07509">
    <property type="entry name" value="DUF1523"/>
    <property type="match status" value="1"/>
</dbReference>
<dbReference type="InterPro" id="IPR011088">
    <property type="entry name" value="Phage_phiNM3_A0EWY4"/>
</dbReference>
<evidence type="ECO:0008006" key="4">
    <source>
        <dbReference type="Google" id="ProtNLM"/>
    </source>
</evidence>
<reference evidence="2 3" key="1">
    <citation type="submission" date="2024-06" db="EMBL/GenBank/DDBJ databases">
        <title>Genome of Rhodovulum iodosum, a marine photoferrotroph.</title>
        <authorList>
            <person name="Bianchini G."/>
            <person name="Nikeleit V."/>
            <person name="Kappler A."/>
            <person name="Bryce C."/>
            <person name="Sanchez-Baracaldo P."/>
        </authorList>
    </citation>
    <scope>NUCLEOTIDE SEQUENCE [LARGE SCALE GENOMIC DNA]</scope>
    <source>
        <strain evidence="2 3">UT/N1</strain>
    </source>
</reference>
<dbReference type="EMBL" id="JBEHHI010000001">
    <property type="protein sequence ID" value="MEX5727398.1"/>
    <property type="molecule type" value="Genomic_DNA"/>
</dbReference>
<gene>
    <name evidence="2" type="ORF">Ga0609869_000751</name>
</gene>
<feature type="transmembrane region" description="Helical" evidence="1">
    <location>
        <begin position="6"/>
        <end position="24"/>
    </location>
</feature>
<evidence type="ECO:0000256" key="1">
    <source>
        <dbReference type="SAM" id="Phobius"/>
    </source>
</evidence>
<organism evidence="2 3">
    <name type="scientific">Rhodovulum iodosum</name>
    <dbReference type="NCBI Taxonomy" id="68291"/>
    <lineage>
        <taxon>Bacteria</taxon>
        <taxon>Pseudomonadati</taxon>
        <taxon>Pseudomonadota</taxon>
        <taxon>Alphaproteobacteria</taxon>
        <taxon>Rhodobacterales</taxon>
        <taxon>Paracoccaceae</taxon>
        <taxon>Rhodovulum</taxon>
    </lineage>
</organism>
<dbReference type="Proteomes" id="UP001560019">
    <property type="component" value="Unassembled WGS sequence"/>
</dbReference>
<keyword evidence="1" id="KW-0472">Membrane</keyword>
<name>A0ABV3XPZ8_9RHOB</name>
<evidence type="ECO:0000313" key="2">
    <source>
        <dbReference type="EMBL" id="MEX5727398.1"/>
    </source>
</evidence>
<protein>
    <recommendedName>
        <fullName evidence="4">DUF1523 family protein</fullName>
    </recommendedName>
</protein>
<evidence type="ECO:0000313" key="3">
    <source>
        <dbReference type="Proteomes" id="UP001560019"/>
    </source>
</evidence>
<accession>A0ABV3XPZ8</accession>
<proteinExistence type="predicted"/>